<protein>
    <submittedName>
        <fullName evidence="1">Uncharacterized protein</fullName>
    </submittedName>
</protein>
<dbReference type="Proteomes" id="UP001465976">
    <property type="component" value="Unassembled WGS sequence"/>
</dbReference>
<evidence type="ECO:0000313" key="2">
    <source>
        <dbReference type="Proteomes" id="UP001465976"/>
    </source>
</evidence>
<sequence>MDILCHSNPAVDRHTQVIEPADLVQKVTNSVENSEPANAPEWERWKGDPYVNLDRAPAVLISLNSLPVELLYDLSAVCFPPCIVPRMLVPAHQRQVYYRYLIHIPQLAGVTDSEGTEWEWARYRVAKL</sequence>
<gene>
    <name evidence="1" type="ORF">V5O48_011805</name>
</gene>
<accession>A0ABR3F532</accession>
<name>A0ABR3F532_9AGAR</name>
<proteinExistence type="predicted"/>
<keyword evidence="2" id="KW-1185">Reference proteome</keyword>
<dbReference type="EMBL" id="JBAHYK010000982">
    <property type="protein sequence ID" value="KAL0570161.1"/>
    <property type="molecule type" value="Genomic_DNA"/>
</dbReference>
<comment type="caution">
    <text evidence="1">The sequence shown here is derived from an EMBL/GenBank/DDBJ whole genome shotgun (WGS) entry which is preliminary data.</text>
</comment>
<reference evidence="1 2" key="1">
    <citation type="submission" date="2024-02" db="EMBL/GenBank/DDBJ databases">
        <title>A draft genome for the cacao thread blight pathogen Marasmius crinis-equi.</title>
        <authorList>
            <person name="Cohen S.P."/>
            <person name="Baruah I.K."/>
            <person name="Amoako-Attah I."/>
            <person name="Bukari Y."/>
            <person name="Meinhardt L.W."/>
            <person name="Bailey B.A."/>
        </authorList>
    </citation>
    <scope>NUCLEOTIDE SEQUENCE [LARGE SCALE GENOMIC DNA]</scope>
    <source>
        <strain evidence="1 2">GH-76</strain>
    </source>
</reference>
<evidence type="ECO:0000313" key="1">
    <source>
        <dbReference type="EMBL" id="KAL0570161.1"/>
    </source>
</evidence>
<organism evidence="1 2">
    <name type="scientific">Marasmius crinis-equi</name>
    <dbReference type="NCBI Taxonomy" id="585013"/>
    <lineage>
        <taxon>Eukaryota</taxon>
        <taxon>Fungi</taxon>
        <taxon>Dikarya</taxon>
        <taxon>Basidiomycota</taxon>
        <taxon>Agaricomycotina</taxon>
        <taxon>Agaricomycetes</taxon>
        <taxon>Agaricomycetidae</taxon>
        <taxon>Agaricales</taxon>
        <taxon>Marasmiineae</taxon>
        <taxon>Marasmiaceae</taxon>
        <taxon>Marasmius</taxon>
    </lineage>
</organism>